<protein>
    <submittedName>
        <fullName evidence="1">Uncharacterized protein</fullName>
    </submittedName>
</protein>
<name>A0A1F6U1G4_9PROT</name>
<evidence type="ECO:0000313" key="2">
    <source>
        <dbReference type="Proteomes" id="UP000179362"/>
    </source>
</evidence>
<dbReference type="AlphaFoldDB" id="A0A1F6U1G4"/>
<sequence>MTFRLLRRLKGFDPGPSEQQPIGMFKWIHAAAIINRRILAFFVLYGTAVQNNLSTASHAP</sequence>
<reference evidence="1 2" key="1">
    <citation type="journal article" date="2016" name="Nat. Commun.">
        <title>Thousands of microbial genomes shed light on interconnected biogeochemical processes in an aquifer system.</title>
        <authorList>
            <person name="Anantharaman K."/>
            <person name="Brown C.T."/>
            <person name="Hug L.A."/>
            <person name="Sharon I."/>
            <person name="Castelle C.J."/>
            <person name="Probst A.J."/>
            <person name="Thomas B.C."/>
            <person name="Singh A."/>
            <person name="Wilkins M.J."/>
            <person name="Karaoz U."/>
            <person name="Brodie E.L."/>
            <person name="Williams K.H."/>
            <person name="Hubbard S.S."/>
            <person name="Banfield J.F."/>
        </authorList>
    </citation>
    <scope>NUCLEOTIDE SEQUENCE [LARGE SCALE GENOMIC DNA]</scope>
</reference>
<dbReference type="Proteomes" id="UP000179362">
    <property type="component" value="Unassembled WGS sequence"/>
</dbReference>
<gene>
    <name evidence="1" type="ORF">A3B81_01325</name>
</gene>
<comment type="caution">
    <text evidence="1">The sequence shown here is derived from an EMBL/GenBank/DDBJ whole genome shotgun (WGS) entry which is preliminary data.</text>
</comment>
<organism evidence="1 2">
    <name type="scientific">Candidatus Muproteobacteria bacterium RIFCSPHIGHO2_02_FULL_65_16</name>
    <dbReference type="NCBI Taxonomy" id="1817766"/>
    <lineage>
        <taxon>Bacteria</taxon>
        <taxon>Pseudomonadati</taxon>
        <taxon>Pseudomonadota</taxon>
        <taxon>Candidatus Muproteobacteria</taxon>
    </lineage>
</organism>
<accession>A0A1F6U1G4</accession>
<dbReference type="EMBL" id="MFTA01000063">
    <property type="protein sequence ID" value="OGI51206.1"/>
    <property type="molecule type" value="Genomic_DNA"/>
</dbReference>
<evidence type="ECO:0000313" key="1">
    <source>
        <dbReference type="EMBL" id="OGI51206.1"/>
    </source>
</evidence>
<proteinExistence type="predicted"/>